<reference evidence="2" key="2">
    <citation type="submission" date="2025-08" db="UniProtKB">
        <authorList>
            <consortium name="Ensembl"/>
        </authorList>
    </citation>
    <scope>IDENTIFICATION</scope>
</reference>
<evidence type="ECO:0000313" key="3">
    <source>
        <dbReference type="Proteomes" id="UP000028760"/>
    </source>
</evidence>
<evidence type="ECO:0000313" key="2">
    <source>
        <dbReference type="Ensembl" id="ENSPFOP00000024160.1"/>
    </source>
</evidence>
<feature type="compositionally biased region" description="Basic and acidic residues" evidence="1">
    <location>
        <begin position="26"/>
        <end position="45"/>
    </location>
</feature>
<feature type="compositionally biased region" description="Basic and acidic residues" evidence="1">
    <location>
        <begin position="78"/>
        <end position="93"/>
    </location>
</feature>
<organism evidence="2 3">
    <name type="scientific">Poecilia formosa</name>
    <name type="common">Amazon molly</name>
    <name type="synonym">Limia formosa</name>
    <dbReference type="NCBI Taxonomy" id="48698"/>
    <lineage>
        <taxon>Eukaryota</taxon>
        <taxon>Metazoa</taxon>
        <taxon>Chordata</taxon>
        <taxon>Craniata</taxon>
        <taxon>Vertebrata</taxon>
        <taxon>Euteleostomi</taxon>
        <taxon>Actinopterygii</taxon>
        <taxon>Neopterygii</taxon>
        <taxon>Teleostei</taxon>
        <taxon>Neoteleostei</taxon>
        <taxon>Acanthomorphata</taxon>
        <taxon>Ovalentaria</taxon>
        <taxon>Atherinomorphae</taxon>
        <taxon>Cyprinodontiformes</taxon>
        <taxon>Poeciliidae</taxon>
        <taxon>Poeciliinae</taxon>
        <taxon>Poecilia</taxon>
    </lineage>
</organism>
<dbReference type="Ensembl" id="ENSPFOT00000024681.1">
    <property type="protein sequence ID" value="ENSPFOP00000024160.1"/>
    <property type="gene ID" value="ENSPFOG00000023543.1"/>
</dbReference>
<reference evidence="2" key="3">
    <citation type="submission" date="2025-09" db="UniProtKB">
        <authorList>
            <consortium name="Ensembl"/>
        </authorList>
    </citation>
    <scope>IDENTIFICATION</scope>
</reference>
<reference evidence="3" key="1">
    <citation type="submission" date="2013-10" db="EMBL/GenBank/DDBJ databases">
        <authorList>
            <person name="Schartl M."/>
            <person name="Warren W."/>
        </authorList>
    </citation>
    <scope>NUCLEOTIDE SEQUENCE [LARGE SCALE GENOMIC DNA]</scope>
    <source>
        <strain evidence="3">female</strain>
    </source>
</reference>
<feature type="compositionally biased region" description="Basic and acidic residues" evidence="1">
    <location>
        <begin position="53"/>
        <end position="64"/>
    </location>
</feature>
<dbReference type="EMBL" id="AYCK01001462">
    <property type="status" value="NOT_ANNOTATED_CDS"/>
    <property type="molecule type" value="Genomic_DNA"/>
</dbReference>
<dbReference type="AlphaFoldDB" id="A0A096LYB9"/>
<proteinExistence type="predicted"/>
<dbReference type="STRING" id="48698.ENSPFOP00000024160"/>
<sequence>NQGGDKGQGQYEEFRQSQNGEMVENETEKATRHTDEFESKQRYENEVGAAETQNKEMEEVTDKDSELMQMFDVVKLQQKDRQSSLLVKEHDAQSRSVQVDESLHIETTEDLPVTEEEQNSDQTSEAVQEELSCDRKAMEQKEKDLET</sequence>
<keyword evidence="3" id="KW-1185">Reference proteome</keyword>
<evidence type="ECO:0000256" key="1">
    <source>
        <dbReference type="SAM" id="MobiDB-lite"/>
    </source>
</evidence>
<feature type="compositionally biased region" description="Basic and acidic residues" evidence="1">
    <location>
        <begin position="132"/>
        <end position="147"/>
    </location>
</feature>
<feature type="region of interest" description="Disordered" evidence="1">
    <location>
        <begin position="78"/>
        <end position="147"/>
    </location>
</feature>
<name>A0A096LYB9_POEFO</name>
<accession>A0A096LYB9</accession>
<dbReference type="Proteomes" id="UP000028760">
    <property type="component" value="Unassembled WGS sequence"/>
</dbReference>
<feature type="compositionally biased region" description="Acidic residues" evidence="1">
    <location>
        <begin position="108"/>
        <end position="119"/>
    </location>
</feature>
<protein>
    <submittedName>
        <fullName evidence="2">Uncharacterized protein</fullName>
    </submittedName>
</protein>
<feature type="region of interest" description="Disordered" evidence="1">
    <location>
        <begin position="1"/>
        <end position="64"/>
    </location>
</feature>